<feature type="compositionally biased region" description="Basic and acidic residues" evidence="1">
    <location>
        <begin position="162"/>
        <end position="184"/>
    </location>
</feature>
<dbReference type="AlphaFoldDB" id="A0A168MC72"/>
<feature type="compositionally biased region" description="Polar residues" evidence="1">
    <location>
        <begin position="9"/>
        <end position="21"/>
    </location>
</feature>
<name>A0A168MC72_ABSGL</name>
<evidence type="ECO:0000313" key="3">
    <source>
        <dbReference type="Proteomes" id="UP000078561"/>
    </source>
</evidence>
<dbReference type="InParanoid" id="A0A168MC72"/>
<feature type="compositionally biased region" description="Pro residues" evidence="1">
    <location>
        <begin position="150"/>
        <end position="161"/>
    </location>
</feature>
<accession>A0A168MC72</accession>
<keyword evidence="3" id="KW-1185">Reference proteome</keyword>
<dbReference type="OMA" id="LWAVHRI"/>
<proteinExistence type="predicted"/>
<protein>
    <submittedName>
        <fullName evidence="2">Uncharacterized protein</fullName>
    </submittedName>
</protein>
<feature type="region of interest" description="Disordered" evidence="1">
    <location>
        <begin position="1"/>
        <end position="211"/>
    </location>
</feature>
<dbReference type="OrthoDB" id="640742at2759"/>
<evidence type="ECO:0000313" key="2">
    <source>
        <dbReference type="EMBL" id="SAL98278.1"/>
    </source>
</evidence>
<gene>
    <name evidence="2" type="primary">ABSGL_03807.1 scaffold 4673</name>
</gene>
<feature type="compositionally biased region" description="Basic and acidic residues" evidence="1">
    <location>
        <begin position="69"/>
        <end position="79"/>
    </location>
</feature>
<reference evidence="2" key="1">
    <citation type="submission" date="2016-04" db="EMBL/GenBank/DDBJ databases">
        <authorList>
            <person name="Evans L.H."/>
            <person name="Alamgir A."/>
            <person name="Owens N."/>
            <person name="Weber N.D."/>
            <person name="Virtaneva K."/>
            <person name="Barbian K."/>
            <person name="Babar A."/>
            <person name="Rosenke K."/>
        </authorList>
    </citation>
    <scope>NUCLEOTIDE SEQUENCE [LARGE SCALE GENOMIC DNA]</scope>
    <source>
        <strain evidence="2">CBS 101.48</strain>
    </source>
</reference>
<dbReference type="EMBL" id="LT552062">
    <property type="protein sequence ID" value="SAL98278.1"/>
    <property type="molecule type" value="Genomic_DNA"/>
</dbReference>
<dbReference type="Proteomes" id="UP000078561">
    <property type="component" value="Unassembled WGS sequence"/>
</dbReference>
<dbReference type="STRING" id="4829.A0A168MC72"/>
<organism evidence="2">
    <name type="scientific">Absidia glauca</name>
    <name type="common">Pin mould</name>
    <dbReference type="NCBI Taxonomy" id="4829"/>
    <lineage>
        <taxon>Eukaryota</taxon>
        <taxon>Fungi</taxon>
        <taxon>Fungi incertae sedis</taxon>
        <taxon>Mucoromycota</taxon>
        <taxon>Mucoromycotina</taxon>
        <taxon>Mucoromycetes</taxon>
        <taxon>Mucorales</taxon>
        <taxon>Cunninghamellaceae</taxon>
        <taxon>Absidia</taxon>
    </lineage>
</organism>
<sequence length="462" mass="51307">MDPSDFPPLQQNSKPDTSLDSSWAEVAKEAPHQVSTEQEPTKPSKPSYAETAGHEEKLLETNPTPAEQVKGKLLNEHAPEFVPPNPSRSYADVSSHAGFPTLEESVEREAPLENDLSDLPPLTEMLDQPSAPKIPPPPPNASFAKIAAKSPPPEPEPPAPVPEEKPAQQEEKPTEPPSIHDKETFPSLESSTGGSSTTQDQPTNFGDSGFMGQSYVQVASQDLDQAPPAAQARVDSQPVFDENDMMAESARREKRKMKQMENSGQVEEITREMTTLSQQQTNVDMEVPKEERNRGVQEARGELLYKDRFTVFNTIATLHDNGYSWFTALATATLLHIRYSPCTSPYRFPLIYRSLTDLVTLPIYTQQLQGTLARLPILLQSRQQLDQVVAEDGHSEGDLEGLGLQDGFKALKKVETLRWWQVGLWASHRMQWTVSYMALQDSSAHLVAYSTLLAIKNVDDQV</sequence>
<evidence type="ECO:0000256" key="1">
    <source>
        <dbReference type="SAM" id="MobiDB-lite"/>
    </source>
</evidence>